<dbReference type="InterPro" id="IPR004042">
    <property type="entry name" value="Intein_endonuc_central"/>
</dbReference>
<reference evidence="2" key="1">
    <citation type="journal article" date="2015" name="Nature">
        <title>Complex archaea that bridge the gap between prokaryotes and eukaryotes.</title>
        <authorList>
            <person name="Spang A."/>
            <person name="Saw J.H."/>
            <person name="Jorgensen S.L."/>
            <person name="Zaremba-Niedzwiedzka K."/>
            <person name="Martijn J."/>
            <person name="Lind A.E."/>
            <person name="van Eijk R."/>
            <person name="Schleper C."/>
            <person name="Guy L."/>
            <person name="Ettema T.J."/>
        </authorList>
    </citation>
    <scope>NUCLEOTIDE SEQUENCE</scope>
</reference>
<feature type="domain" description="DOD-type homing endonuclease" evidence="1">
    <location>
        <begin position="238"/>
        <end position="358"/>
    </location>
</feature>
<dbReference type="EMBL" id="LAZR01014346">
    <property type="protein sequence ID" value="KKM17892.1"/>
    <property type="molecule type" value="Genomic_DNA"/>
</dbReference>
<dbReference type="SUPFAM" id="SSF55608">
    <property type="entry name" value="Homing endonucleases"/>
    <property type="match status" value="1"/>
</dbReference>
<evidence type="ECO:0000259" key="1">
    <source>
        <dbReference type="PROSITE" id="PS50819"/>
    </source>
</evidence>
<gene>
    <name evidence="2" type="ORF">LCGC14_1671180</name>
</gene>
<evidence type="ECO:0000313" key="2">
    <source>
        <dbReference type="EMBL" id="KKM17892.1"/>
    </source>
</evidence>
<dbReference type="SUPFAM" id="SSF51294">
    <property type="entry name" value="Hedgehog/intein (Hint) domain"/>
    <property type="match status" value="1"/>
</dbReference>
<accession>A0A0F9HS62</accession>
<dbReference type="AlphaFoldDB" id="A0A0F9HS62"/>
<dbReference type="PROSITE" id="PS50819">
    <property type="entry name" value="INTEIN_ENDONUCLEASE"/>
    <property type="match status" value="1"/>
</dbReference>
<dbReference type="InterPro" id="IPR036844">
    <property type="entry name" value="Hint_dom_sf"/>
</dbReference>
<dbReference type="InterPro" id="IPR027434">
    <property type="entry name" value="Homing_endonucl"/>
</dbReference>
<sequence length="817" mass="92150">MAEQNLATDVVSVIDEALKTLDPETRQMAADYLKQFPQDQQLAAIDELVQMTWAQTPVPIRDFILGDDYLNLKGADGRPEIYGMLMDDLEELFSGSYIEAVLTGGIGWGKALAVDTRLPTPTGWITIGDVQVGDWLFDRTGEQCQVTRVTKVMHQHECYEVKFSDGSTIVADADHQWAVTTWNDRRNAARRGEEPEDRVVTTKQMIDSLKCRRMNNYAVRTAEAIGCDHKDLLIDPYVLGVWLGDGDTSAGRVTNADSEVWACVEDAGYELSKQVDTGSVADTCVVKGLQVQLRSVGTFGDKYIPDDYLRSSIEQRTALLQGLMDSDGSVQNGGYCEFLVINERLASGAFELVASLGYKPTWAEERATLNGYDCGPRYRVSFTTRDPVFRLSRKLKRQSIHRQTNDQILKRRYITAIVPVESVPVRCIEVDSPSHLFLCGEAFIPTHNSAFARLCHCYMLHQLGCLVNPAKAYGLQTGSRIVLINLAIHKKNAEQVVFQQVQTMVDNSKWFKRNMPRKRERLDHIEFHNGVWLAPFAANEKAVVGFDAFGGVMDEVNEMAYAFESTRKMRGEVVFDQAQRLRDALVRRMKSRFEQVGLTLPGILVQISSSKYPGEYTERRIKEAKDGDTSIFWRQYAMWQTNREKYSPTTFRLALGTKVSAPFVVQSEADNKKVEDCEAEVIEVPDDLENEFHKDIHSAIRDFIGRSTAAITPFIARVEKVFEAFQRGKHAGLEHPFKFEYSTLGEDDGLLWDIWSKKFDPTVEYFAHGDLAKHKLGQGDRAGIAIGHIAGKKLIVRTNQLGQEVQMIAPHYVIDFV</sequence>
<dbReference type="Gene3D" id="3.10.28.10">
    <property type="entry name" value="Homing endonucleases"/>
    <property type="match status" value="1"/>
</dbReference>
<dbReference type="GO" id="GO:0004519">
    <property type="term" value="F:endonuclease activity"/>
    <property type="evidence" value="ECO:0007669"/>
    <property type="project" value="InterPro"/>
</dbReference>
<feature type="non-terminal residue" evidence="2">
    <location>
        <position position="817"/>
    </location>
</feature>
<dbReference type="InterPro" id="IPR027417">
    <property type="entry name" value="P-loop_NTPase"/>
</dbReference>
<proteinExistence type="predicted"/>
<dbReference type="Gene3D" id="3.40.50.300">
    <property type="entry name" value="P-loop containing nucleotide triphosphate hydrolases"/>
    <property type="match status" value="1"/>
</dbReference>
<organism evidence="2">
    <name type="scientific">marine sediment metagenome</name>
    <dbReference type="NCBI Taxonomy" id="412755"/>
    <lineage>
        <taxon>unclassified sequences</taxon>
        <taxon>metagenomes</taxon>
        <taxon>ecological metagenomes</taxon>
    </lineage>
</organism>
<name>A0A0F9HS62_9ZZZZ</name>
<comment type="caution">
    <text evidence="2">The sequence shown here is derived from an EMBL/GenBank/DDBJ whole genome shotgun (WGS) entry which is preliminary data.</text>
</comment>
<protein>
    <recommendedName>
        <fullName evidence="1">DOD-type homing endonuclease domain-containing protein</fullName>
    </recommendedName>
</protein>